<dbReference type="GeneID" id="20283137"/>
<proteinExistence type="predicted"/>
<dbReference type="EMBL" id="KJ489402">
    <property type="protein sequence ID" value="AIF72026.1"/>
    <property type="molecule type" value="Genomic_DNA"/>
</dbReference>
<sequence>MAKVNLLNIKKEVDKLVKLCNSLKGHYCTLPADILEMEWLGNLQVKCKIREVDLFEGYVGVLFIDPDPDPNEKAYGLIEYVDIDKFQENVGWGWDTEEEL</sequence>
<dbReference type="KEGG" id="vg:20283137"/>
<reference evidence="2" key="1">
    <citation type="submission" date="2014-09" db="EMBL/GenBank/DDBJ databases">
        <title>Genomic characterization and comparison of seven Myoviridae bacteriophage infecting Bacillus thuringiensis.</title>
        <authorList>
            <person name="Sauder A.B."/>
            <person name="McKenzie Q.R."/>
            <person name="Temple L.M."/>
            <person name="Alexis B.K."/>
            <person name="Al-Atrache Z."/>
            <person name="Lewis L.O."/>
            <person name="Loesser-Casey K.E."/>
            <person name="Mitchell K.J."/>
        </authorList>
    </citation>
    <scope>NUCLEOTIDE SEQUENCE [LARGE SCALE GENOMIC DNA]</scope>
</reference>
<keyword evidence="2" id="KW-1185">Reference proteome</keyword>
<evidence type="ECO:0000313" key="2">
    <source>
        <dbReference type="Proteomes" id="UP000028561"/>
    </source>
</evidence>
<reference evidence="1 2" key="2">
    <citation type="journal article" date="2016" name="Virology (Lond)">
        <title>Genomic characterization and comparison of seven Myoviridae bacteriophage infecting Bacillus thuringiensis.</title>
        <authorList>
            <person name="Sauder A.B."/>
            <person name="Quinn M.R."/>
            <person name="Brouillette A."/>
            <person name="Caruso S."/>
            <person name="Cresawn S."/>
            <person name="Erill I."/>
            <person name="Lewis L."/>
            <person name="Loesser-Casey K."/>
            <person name="Pate M."/>
            <person name="Scott C."/>
            <person name="Stockwell S."/>
            <person name="Temple L."/>
        </authorList>
    </citation>
    <scope>NUCLEOTIDE SEQUENCE [LARGE SCALE GENOMIC DNA]</scope>
</reference>
<accession>A0A075M4N2</accession>
<dbReference type="RefSeq" id="YP_009055915.1">
    <property type="nucleotide sequence ID" value="NC_024788.1"/>
</dbReference>
<name>A0A075M4N2_9CAUD</name>
<evidence type="ECO:0000313" key="1">
    <source>
        <dbReference type="EMBL" id="AIF72026.1"/>
    </source>
</evidence>
<dbReference type="Proteomes" id="UP000028561">
    <property type="component" value="Segment"/>
</dbReference>
<organism evidence="1 2">
    <name type="scientific">Bacillus phage Riley</name>
    <dbReference type="NCBI Taxonomy" id="1486662"/>
    <lineage>
        <taxon>Viruses</taxon>
        <taxon>Duplodnaviria</taxon>
        <taxon>Heunggongvirae</taxon>
        <taxon>Uroviricota</taxon>
        <taxon>Caudoviricetes</taxon>
        <taxon>Herelleviridae</taxon>
        <taxon>Bastillevirinae</taxon>
        <taxon>Bequatrovirus</taxon>
        <taxon>Bequatrovirus riley</taxon>
    </lineage>
</organism>
<protein>
    <submittedName>
        <fullName evidence="1">Uncharacterized protein</fullName>
    </submittedName>
</protein>